<dbReference type="PROSITE" id="PS00729">
    <property type="entry name" value="AP_NUCLEASE_F2_1"/>
    <property type="match status" value="1"/>
</dbReference>
<proteinExistence type="inferred from homology"/>
<dbReference type="PROSITE" id="PS00731">
    <property type="entry name" value="AP_NUCLEASE_F2_3"/>
    <property type="match status" value="1"/>
</dbReference>
<keyword evidence="6" id="KW-0862">Zinc</keyword>
<dbReference type="Gene3D" id="3.20.20.150">
    <property type="entry name" value="Divalent-metal-dependent TIM barrel enzymes"/>
    <property type="match status" value="1"/>
</dbReference>
<evidence type="ECO:0000259" key="9">
    <source>
        <dbReference type="Pfam" id="PF01261"/>
    </source>
</evidence>
<evidence type="ECO:0000313" key="11">
    <source>
        <dbReference type="Proteomes" id="UP000694546"/>
    </source>
</evidence>
<dbReference type="SUPFAM" id="SSF51658">
    <property type="entry name" value="Xylose isomerase-like"/>
    <property type="match status" value="1"/>
</dbReference>
<reference evidence="10" key="2">
    <citation type="submission" date="2025-09" db="UniProtKB">
        <authorList>
            <consortium name="Ensembl"/>
        </authorList>
    </citation>
    <scope>IDENTIFICATION</scope>
</reference>
<dbReference type="PANTHER" id="PTHR21445">
    <property type="entry name" value="ENDONUCLEASE IV ENDODEOXYRIBONUCLEASE IV"/>
    <property type="match status" value="1"/>
</dbReference>
<keyword evidence="5" id="KW-0378">Hydrolase</keyword>
<dbReference type="NCBIfam" id="NF002199">
    <property type="entry name" value="PRK01060.1-4"/>
    <property type="match status" value="1"/>
</dbReference>
<evidence type="ECO:0000256" key="3">
    <source>
        <dbReference type="ARBA" id="ARBA00022723"/>
    </source>
</evidence>
<dbReference type="InterPro" id="IPR036237">
    <property type="entry name" value="Xyl_isomerase-like_sf"/>
</dbReference>
<dbReference type="GO" id="GO:0003906">
    <property type="term" value="F:DNA-(apurinic or apyrimidinic site) endonuclease activity"/>
    <property type="evidence" value="ECO:0007669"/>
    <property type="project" value="TreeGrafter"/>
</dbReference>
<dbReference type="GeneTree" id="ENSGT00390000013698"/>
<comment type="cofactor">
    <cofactor evidence="1">
        <name>Zn(2+)</name>
        <dbReference type="ChEBI" id="CHEBI:29105"/>
    </cofactor>
</comment>
<feature type="domain" description="Xylose isomerase-like TIM barrel" evidence="9">
    <location>
        <begin position="108"/>
        <end position="366"/>
    </location>
</feature>
<dbReference type="OMA" id="HPGSHLR"/>
<evidence type="ECO:0000256" key="4">
    <source>
        <dbReference type="ARBA" id="ARBA00022763"/>
    </source>
</evidence>
<dbReference type="PROSITE" id="PS00730">
    <property type="entry name" value="AP_NUCLEASE_F2_2"/>
    <property type="match status" value="1"/>
</dbReference>
<keyword evidence="7" id="KW-0234">DNA repair</keyword>
<dbReference type="OrthoDB" id="7663182at2759"/>
<gene>
    <name evidence="10" type="primary">si:ch211-141o9.10</name>
</gene>
<dbReference type="AlphaFoldDB" id="A0A8C4ZHH8"/>
<evidence type="ECO:0000256" key="2">
    <source>
        <dbReference type="ARBA" id="ARBA00005340"/>
    </source>
</evidence>
<keyword evidence="11" id="KW-1185">Reference proteome</keyword>
<dbReference type="InterPro" id="IPR001719">
    <property type="entry name" value="AP_endonuc_2"/>
</dbReference>
<protein>
    <submittedName>
        <fullName evidence="10">Si:ch211-141o9.10</fullName>
    </submittedName>
</protein>
<feature type="region of interest" description="Disordered" evidence="8">
    <location>
        <begin position="41"/>
        <end position="92"/>
    </location>
</feature>
<dbReference type="InterPro" id="IPR013022">
    <property type="entry name" value="Xyl_isomerase-like_TIM-brl"/>
</dbReference>
<evidence type="ECO:0000256" key="6">
    <source>
        <dbReference type="ARBA" id="ARBA00022833"/>
    </source>
</evidence>
<dbReference type="GO" id="GO:0003677">
    <property type="term" value="F:DNA binding"/>
    <property type="evidence" value="ECO:0007669"/>
    <property type="project" value="InterPro"/>
</dbReference>
<dbReference type="GO" id="GO:0006284">
    <property type="term" value="P:base-excision repair"/>
    <property type="evidence" value="ECO:0007669"/>
    <property type="project" value="TreeGrafter"/>
</dbReference>
<dbReference type="PANTHER" id="PTHR21445:SF0">
    <property type="entry name" value="APURINIC-APYRIMIDINIC ENDONUCLEASE"/>
    <property type="match status" value="1"/>
</dbReference>
<keyword evidence="4" id="KW-0227">DNA damage</keyword>
<dbReference type="NCBIfam" id="TIGR00587">
    <property type="entry name" value="nfo"/>
    <property type="match status" value="1"/>
</dbReference>
<evidence type="ECO:0000256" key="5">
    <source>
        <dbReference type="ARBA" id="ARBA00022801"/>
    </source>
</evidence>
<dbReference type="HAMAP" id="MF_00152">
    <property type="entry name" value="Nfo"/>
    <property type="match status" value="1"/>
</dbReference>
<evidence type="ECO:0000256" key="1">
    <source>
        <dbReference type="ARBA" id="ARBA00001947"/>
    </source>
</evidence>
<sequence length="372" mass="40661">MIPSVAFNYIIHQNFQLHILPVAIAAVRKVYYKNQSMAPKKRAAKKSKVEDSLESGTEGENSTATVKPDAKRRAEGSPTKRQRQSHPSNKYIGAHVGIQGGIWKSVESCTEMGGHSFALFLGSQRSWKRPALDLSAAGKFKELCAQQGFDPAHILPHGSYLMNCGSPKDDVYEKSQAMLVDELGRCRALGLSLYNFHPGSSLGTITTDQCIQRIAGAVDHAHRQVPAVVTVLENMCGQGHTVGGQFSELRSIIERVQDQSRVGVCLDTCHAFAAGYDLAAVGGVSAMLDQFDTEVGLHYLRAVHLNDSKGKLGCHLDRHEDIGKGQIGISAFRDIVNEPRLDNIPLILETPGRPGFEFAEQIKLLYSLIESK</sequence>
<dbReference type="CDD" id="cd00019">
    <property type="entry name" value="AP2Ec"/>
    <property type="match status" value="1"/>
</dbReference>
<evidence type="ECO:0000313" key="10">
    <source>
        <dbReference type="Ensembl" id="ENSGMOP00000014082.2"/>
    </source>
</evidence>
<dbReference type="GO" id="GO:0008081">
    <property type="term" value="F:phosphoric diester hydrolase activity"/>
    <property type="evidence" value="ECO:0007669"/>
    <property type="project" value="TreeGrafter"/>
</dbReference>
<dbReference type="Pfam" id="PF01261">
    <property type="entry name" value="AP_endonuc_2"/>
    <property type="match status" value="1"/>
</dbReference>
<dbReference type="GO" id="GO:0008270">
    <property type="term" value="F:zinc ion binding"/>
    <property type="evidence" value="ECO:0007669"/>
    <property type="project" value="InterPro"/>
</dbReference>
<name>A0A8C4ZHH8_GADMO</name>
<organism evidence="10 11">
    <name type="scientific">Gadus morhua</name>
    <name type="common">Atlantic cod</name>
    <dbReference type="NCBI Taxonomy" id="8049"/>
    <lineage>
        <taxon>Eukaryota</taxon>
        <taxon>Metazoa</taxon>
        <taxon>Chordata</taxon>
        <taxon>Craniata</taxon>
        <taxon>Vertebrata</taxon>
        <taxon>Euteleostomi</taxon>
        <taxon>Actinopterygii</taxon>
        <taxon>Neopterygii</taxon>
        <taxon>Teleostei</taxon>
        <taxon>Neoteleostei</taxon>
        <taxon>Acanthomorphata</taxon>
        <taxon>Zeiogadaria</taxon>
        <taxon>Gadariae</taxon>
        <taxon>Gadiformes</taxon>
        <taxon>Gadoidei</taxon>
        <taxon>Gadidae</taxon>
        <taxon>Gadus</taxon>
    </lineage>
</organism>
<dbReference type="SMART" id="SM00518">
    <property type="entry name" value="AP2Ec"/>
    <property type="match status" value="1"/>
</dbReference>
<dbReference type="GO" id="GO:0005634">
    <property type="term" value="C:nucleus"/>
    <property type="evidence" value="ECO:0007669"/>
    <property type="project" value="TreeGrafter"/>
</dbReference>
<dbReference type="Ensembl" id="ENSGMOT00000014445.2">
    <property type="protein sequence ID" value="ENSGMOP00000014082.2"/>
    <property type="gene ID" value="ENSGMOG00000013166.2"/>
</dbReference>
<reference evidence="10" key="1">
    <citation type="submission" date="2025-08" db="UniProtKB">
        <authorList>
            <consortium name="Ensembl"/>
        </authorList>
    </citation>
    <scope>IDENTIFICATION</scope>
</reference>
<dbReference type="GO" id="GO:0005739">
    <property type="term" value="C:mitochondrion"/>
    <property type="evidence" value="ECO:0007669"/>
    <property type="project" value="TreeGrafter"/>
</dbReference>
<dbReference type="InterPro" id="IPR018246">
    <property type="entry name" value="AP_endonuc_F2_Zn_BS"/>
</dbReference>
<evidence type="ECO:0000256" key="7">
    <source>
        <dbReference type="ARBA" id="ARBA00023204"/>
    </source>
</evidence>
<dbReference type="Proteomes" id="UP000694546">
    <property type="component" value="Chromosome 18"/>
</dbReference>
<accession>A0A8C4ZHH8</accession>
<keyword evidence="3" id="KW-0479">Metal-binding</keyword>
<evidence type="ECO:0000256" key="8">
    <source>
        <dbReference type="SAM" id="MobiDB-lite"/>
    </source>
</evidence>
<feature type="compositionally biased region" description="Polar residues" evidence="8">
    <location>
        <begin position="54"/>
        <end position="65"/>
    </location>
</feature>
<dbReference type="PROSITE" id="PS51432">
    <property type="entry name" value="AP_NUCLEASE_F2_4"/>
    <property type="match status" value="1"/>
</dbReference>
<comment type="similarity">
    <text evidence="2">Belongs to the AP endonuclease 2 family.</text>
</comment>